<dbReference type="EMBL" id="BAABJI010000001">
    <property type="protein sequence ID" value="GAA4905794.1"/>
    <property type="molecule type" value="Genomic_DNA"/>
</dbReference>
<accession>A0ABP9FLA4</accession>
<evidence type="ECO:0008006" key="4">
    <source>
        <dbReference type="Google" id="ProtNLM"/>
    </source>
</evidence>
<reference evidence="3" key="1">
    <citation type="journal article" date="2019" name="Int. J. Syst. Evol. Microbiol.">
        <title>The Global Catalogue of Microorganisms (GCM) 10K type strain sequencing project: providing services to taxonomists for standard genome sequencing and annotation.</title>
        <authorList>
            <consortium name="The Broad Institute Genomics Platform"/>
            <consortium name="The Broad Institute Genome Sequencing Center for Infectious Disease"/>
            <person name="Wu L."/>
            <person name="Ma J."/>
        </authorList>
    </citation>
    <scope>NUCLEOTIDE SEQUENCE [LARGE SCALE GENOMIC DNA]</scope>
    <source>
        <strain evidence="3">JCM 18283</strain>
    </source>
</reference>
<keyword evidence="3" id="KW-1185">Reference proteome</keyword>
<name>A0ABP9FLA4_9SPHI</name>
<keyword evidence="1" id="KW-0732">Signal</keyword>
<comment type="caution">
    <text evidence="2">The sequence shown here is derived from an EMBL/GenBank/DDBJ whole genome shotgun (WGS) entry which is preliminary data.</text>
</comment>
<dbReference type="RefSeq" id="WP_345329377.1">
    <property type="nucleotide sequence ID" value="NZ_BAABJI010000001.1"/>
</dbReference>
<evidence type="ECO:0000256" key="1">
    <source>
        <dbReference type="SAM" id="SignalP"/>
    </source>
</evidence>
<proteinExistence type="predicted"/>
<organism evidence="2 3">
    <name type="scientific">Mucilaginibacter defluvii</name>
    <dbReference type="NCBI Taxonomy" id="1196019"/>
    <lineage>
        <taxon>Bacteria</taxon>
        <taxon>Pseudomonadati</taxon>
        <taxon>Bacteroidota</taxon>
        <taxon>Sphingobacteriia</taxon>
        <taxon>Sphingobacteriales</taxon>
        <taxon>Sphingobacteriaceae</taxon>
        <taxon>Mucilaginibacter</taxon>
    </lineage>
</organism>
<dbReference type="Proteomes" id="UP001501436">
    <property type="component" value="Unassembled WGS sequence"/>
</dbReference>
<gene>
    <name evidence="2" type="ORF">GCM10023313_05590</name>
</gene>
<evidence type="ECO:0000313" key="3">
    <source>
        <dbReference type="Proteomes" id="UP001501436"/>
    </source>
</evidence>
<sequence length="1024" mass="111489">MKKIHLITWCLSFFVGLSYAQNTTTLPQGTIQTTPQFRIKNPADSMRQTWVTFPFYGANRFYSATETNKLLQGLKNDTIAFFGVDATKFGLKADSLPGSANANVKAFNKAAAYAKAKKLRLILPAGTIYVDSTLNATGLRAVIGGGSNITMIKIAPGTDVSRFPENRGVLKVEGTASLLSSVSSPVKKGDTSVILPINVNLKRGDIVRLIDTVNSSFNLWRTYYKEGEYFIVRNDVVNAKEIIVDHPVNGNYTTIAGTKLYQVKMQQCDLKGFSLYAIPYTASTMNGIWLNYVFRSAVEDVAVYNAARANISVNQCLALKFDHIFSYKFDEETNSASETSYGLAFNSGCQDMQLLNSDLFGSRHGFASGGSYVNRFIYIKNTKSSSAREFGFNIHGNTQFAVIDGNNMPTGASIGGKDITFINNNVGWNIGDVGNTVNSPGTSLYINEPCGTSFNISGNTFRAKYINADSKGVAMRVYKPVDTSAVFSFANNSILFENAAMADSSVAYALFISYNLTYGSGKCYAQFNIKNNIFKTTDHIKRVLTTVNGSATSNSYFKDIIYEDNTTYGVALTDNYVDNKIYTGNKINETRWNGLSSRFGIQISVFNNIFKDYCLSSINSDVNRNAYRLTDLSIVRRSNNSGYTKGSTLVKTSIENVDDLRSGPETYPASQQDILVNVTAEGAFSYPFFNQGILSSAITLDVSKASKIRSYQLSGNDGQLNLRATNMPSQGPTISMWGRDFANPGYAGKTTIDVGGYDNRGRLYFRQMNSNGNYIYPFEMDYAGNFGIGTVTNFLDTNRLADRFTIKGNSANNYILNLQTNTGNRLFTVANTGDYPVMLQKNAGSLVGYALGRANKNRFTFGLTATTESGSNAGSNFIFYAWDDAGTTPQTVFSANRANQIVSFKESPIFINTPVGVAGSDSLLVKDDSSNSLRRISANFYAVAANQPYFIKLTGSGSSAGNTIVIPHGLSGLSSNSSLSVTPRNSASQGIAYASVDATNVTVTFVSPPPAGTNNLLFDILLKP</sequence>
<feature type="chain" id="PRO_5047400653" description="Parallel beta helix pectate lyase-like protein" evidence="1">
    <location>
        <begin position="21"/>
        <end position="1024"/>
    </location>
</feature>
<protein>
    <recommendedName>
        <fullName evidence="4">Parallel beta helix pectate lyase-like protein</fullName>
    </recommendedName>
</protein>
<evidence type="ECO:0000313" key="2">
    <source>
        <dbReference type="EMBL" id="GAA4905794.1"/>
    </source>
</evidence>
<feature type="signal peptide" evidence="1">
    <location>
        <begin position="1"/>
        <end position="20"/>
    </location>
</feature>